<dbReference type="EMBL" id="MT144497">
    <property type="protein sequence ID" value="QJA54337.1"/>
    <property type="molecule type" value="Genomic_DNA"/>
</dbReference>
<accession>A0A6H2A427</accession>
<dbReference type="AlphaFoldDB" id="A0A6H2A427"/>
<evidence type="ECO:0000313" key="1">
    <source>
        <dbReference type="EMBL" id="QJA54337.1"/>
    </source>
</evidence>
<gene>
    <name evidence="3" type="ORF">MM415A00784_0004</name>
    <name evidence="2" type="ORF">MM415B01056_0009</name>
    <name evidence="1" type="ORF">TM448A04626_0009</name>
</gene>
<reference evidence="1" key="1">
    <citation type="submission" date="2020-03" db="EMBL/GenBank/DDBJ databases">
        <title>The deep terrestrial virosphere.</title>
        <authorList>
            <person name="Holmfeldt K."/>
            <person name="Nilsson E."/>
            <person name="Simone D."/>
            <person name="Lopez-Fernandez M."/>
            <person name="Wu X."/>
            <person name="de Brujin I."/>
            <person name="Lundin D."/>
            <person name="Andersson A."/>
            <person name="Bertilsson S."/>
            <person name="Dopson M."/>
        </authorList>
    </citation>
    <scope>NUCLEOTIDE SEQUENCE</scope>
    <source>
        <strain evidence="3">MM415A00784</strain>
        <strain evidence="2">MM415B01056</strain>
        <strain evidence="1">TM448A04626</strain>
    </source>
</reference>
<dbReference type="EMBL" id="MT142405">
    <property type="protein sequence ID" value="QJA80058.1"/>
    <property type="molecule type" value="Genomic_DNA"/>
</dbReference>
<protein>
    <submittedName>
        <fullName evidence="1">Uncharacterized protein</fullName>
    </submittedName>
</protein>
<dbReference type="EMBL" id="MT141420">
    <property type="protein sequence ID" value="QJA60765.1"/>
    <property type="molecule type" value="Genomic_DNA"/>
</dbReference>
<organism evidence="1">
    <name type="scientific">viral metagenome</name>
    <dbReference type="NCBI Taxonomy" id="1070528"/>
    <lineage>
        <taxon>unclassified sequences</taxon>
        <taxon>metagenomes</taxon>
        <taxon>organismal metagenomes</taxon>
    </lineage>
</organism>
<name>A0A6H2A427_9ZZZZ</name>
<evidence type="ECO:0000313" key="2">
    <source>
        <dbReference type="EMBL" id="QJA60765.1"/>
    </source>
</evidence>
<sequence>MNNKCAECRNGEHEDYDNDIQLIYARDPETKKIIKRANLCGDHRQALKDDGYEVNKC</sequence>
<proteinExistence type="predicted"/>
<evidence type="ECO:0000313" key="3">
    <source>
        <dbReference type="EMBL" id="QJA80058.1"/>
    </source>
</evidence>